<dbReference type="Proteomes" id="UP000280475">
    <property type="component" value="Chromosome"/>
</dbReference>
<sequence>MHKKDLYQKLLNIKFQKLLVKVLLTTTFHIVNNAGDIKSRNDDIIARATPLMYLSLCFVRRKVN</sequence>
<gene>
    <name evidence="1" type="ORF">C7H83_12990</name>
</gene>
<dbReference type="AlphaFoldDB" id="A0A3G5FLW2"/>
<evidence type="ECO:0000313" key="2">
    <source>
        <dbReference type="Proteomes" id="UP000280475"/>
    </source>
</evidence>
<dbReference type="EMBL" id="CP027768">
    <property type="protein sequence ID" value="AYW51314.1"/>
    <property type="molecule type" value="Genomic_DNA"/>
</dbReference>
<reference evidence="1 2" key="1">
    <citation type="journal article" date="2012" name="Int. J. Syst. Evol. Microbiol.">
        <title>Characterization of Tetragenococcus strains from sugar thick juice reveals a novel species, Tetragenococcus osmophilus sp. nov., and divides Tetragenococcus halophilus into two subspecies, T. halophilus subsp. halophilus subsp. nov. and T. halophilus subsp. flandriensis subsp. nov.</title>
        <authorList>
            <person name="Juste A."/>
            <person name="Van Trappen S."/>
            <person name="Verreth C."/>
            <person name="Cleenwerck I."/>
            <person name="De Vos P."/>
            <person name="Lievens B."/>
            <person name="Willems K.A."/>
        </authorList>
    </citation>
    <scope>NUCLEOTIDE SEQUENCE [LARGE SCALE GENOMIC DNA]</scope>
    <source>
        <strain evidence="1 2">LMG 26042</strain>
    </source>
</reference>
<protein>
    <submittedName>
        <fullName evidence="1">Uncharacterized protein</fullName>
    </submittedName>
</protein>
<name>A0A3G5FLW2_TETHA</name>
<accession>A0A3G5FLW2</accession>
<proteinExistence type="predicted"/>
<evidence type="ECO:0000313" key="1">
    <source>
        <dbReference type="EMBL" id="AYW51314.1"/>
    </source>
</evidence>
<organism evidence="1 2">
    <name type="scientific">Tetragenococcus halophilus</name>
    <name type="common">Pediococcus halophilus</name>
    <dbReference type="NCBI Taxonomy" id="51669"/>
    <lineage>
        <taxon>Bacteria</taxon>
        <taxon>Bacillati</taxon>
        <taxon>Bacillota</taxon>
        <taxon>Bacilli</taxon>
        <taxon>Lactobacillales</taxon>
        <taxon>Enterococcaceae</taxon>
        <taxon>Tetragenococcus</taxon>
    </lineage>
</organism>